<dbReference type="RefSeq" id="WP_011823023.1">
    <property type="nucleotide sequence ID" value="NZ_CP138967.1"/>
</dbReference>
<dbReference type="InterPro" id="IPR052204">
    <property type="entry name" value="PpiC/parvulin_rotamase"/>
</dbReference>
<keyword evidence="2" id="KW-0808">Transferase</keyword>
<dbReference type="Proteomes" id="UP000030392">
    <property type="component" value="Unassembled WGS sequence"/>
</dbReference>
<evidence type="ECO:0000313" key="3">
    <source>
        <dbReference type="Proteomes" id="UP000030392"/>
    </source>
</evidence>
<proteinExistence type="predicted"/>
<comment type="caution">
    <text evidence="2">The sequence shown here is derived from an EMBL/GenBank/DDBJ whole genome shotgun (WGS) entry which is preliminary data.</text>
</comment>
<reference evidence="3" key="1">
    <citation type="journal article" date="2014" name="Sci. Data">
        <title>Genomes of diverse isolates of the marine cyanobacterium Prochlorococcus.</title>
        <authorList>
            <person name="Biller S."/>
            <person name="Berube P."/>
            <person name="Thompson J."/>
            <person name="Kelly L."/>
            <person name="Roggensack S."/>
            <person name="Awad L."/>
            <person name="Roache-Johnson K."/>
            <person name="Ding H."/>
            <person name="Giovannoni S.J."/>
            <person name="Moore L.R."/>
            <person name="Chisholm S.W."/>
        </authorList>
    </citation>
    <scope>NUCLEOTIDE SEQUENCE [LARGE SCALE GENOMIC DNA]</scope>
    <source>
        <strain evidence="3">PAC1</strain>
    </source>
</reference>
<dbReference type="PANTHER" id="PTHR43629:SF2">
    <property type="entry name" value="RHODANESE-LIKE_PPIC DOMAIN-CONTAINING PROTEIN 12, CHLOROPLASTIC"/>
    <property type="match status" value="1"/>
</dbReference>
<name>A0A0A2CAR5_PROMR</name>
<dbReference type="SMART" id="SM00450">
    <property type="entry name" value="RHOD"/>
    <property type="match status" value="1"/>
</dbReference>
<dbReference type="InterPro" id="IPR036873">
    <property type="entry name" value="Rhodanese-like_dom_sf"/>
</dbReference>
<dbReference type="InterPro" id="IPR001763">
    <property type="entry name" value="Rhodanese-like_dom"/>
</dbReference>
<dbReference type="Gene3D" id="3.40.250.10">
    <property type="entry name" value="Rhodanese-like domain"/>
    <property type="match status" value="1"/>
</dbReference>
<dbReference type="GO" id="GO:0016740">
    <property type="term" value="F:transferase activity"/>
    <property type="evidence" value="ECO:0007669"/>
    <property type="project" value="UniProtKB-KW"/>
</dbReference>
<dbReference type="SUPFAM" id="SSF52821">
    <property type="entry name" value="Rhodanese/Cell cycle control phosphatase"/>
    <property type="match status" value="1"/>
</dbReference>
<dbReference type="AlphaFoldDB" id="A0A0A2CAR5"/>
<dbReference type="PANTHER" id="PTHR43629">
    <property type="entry name" value="PEPTIDYL-PROLYL CIS-TRANS ISOMERASE"/>
    <property type="match status" value="1"/>
</dbReference>
<organism evidence="2 3">
    <name type="scientific">Prochlorococcus marinus str. PAC1</name>
    <dbReference type="NCBI Taxonomy" id="59924"/>
    <lineage>
        <taxon>Bacteria</taxon>
        <taxon>Bacillati</taxon>
        <taxon>Cyanobacteriota</taxon>
        <taxon>Cyanophyceae</taxon>
        <taxon>Synechococcales</taxon>
        <taxon>Prochlorococcaceae</taxon>
        <taxon>Prochlorococcus</taxon>
    </lineage>
</organism>
<gene>
    <name evidence="2" type="ORF">EV03_0423</name>
</gene>
<dbReference type="PROSITE" id="PS50206">
    <property type="entry name" value="RHODANESE_3"/>
    <property type="match status" value="1"/>
</dbReference>
<sequence>MNQNIPLNISPKELNKILEDDSSEKPFIVDVREDNEIAIASFSFSVLHLPLSKAANWSDKIGELLPKDQPVVVICHAGVRSLNFGIWLLEQGIAKSVWNLVGGIDAWSTDVDQSVPRY</sequence>
<dbReference type="Pfam" id="PF00581">
    <property type="entry name" value="Rhodanese"/>
    <property type="match status" value="1"/>
</dbReference>
<dbReference type="EMBL" id="JNAX01000005">
    <property type="protein sequence ID" value="KGG21684.1"/>
    <property type="molecule type" value="Genomic_DNA"/>
</dbReference>
<evidence type="ECO:0000259" key="1">
    <source>
        <dbReference type="PROSITE" id="PS50206"/>
    </source>
</evidence>
<evidence type="ECO:0000313" key="2">
    <source>
        <dbReference type="EMBL" id="KGG21684.1"/>
    </source>
</evidence>
<accession>A0A0A2CAR5</accession>
<feature type="domain" description="Rhodanese" evidence="1">
    <location>
        <begin position="22"/>
        <end position="116"/>
    </location>
</feature>
<protein>
    <submittedName>
        <fullName evidence="2">Rhodanese-related sulfurtransferase</fullName>
    </submittedName>
</protein>